<keyword evidence="1 2" id="KW-0732">Signal</keyword>
<proteinExistence type="predicted"/>
<evidence type="ECO:0000256" key="2">
    <source>
        <dbReference type="SAM" id="SignalP"/>
    </source>
</evidence>
<dbReference type="SUPFAM" id="SSF89392">
    <property type="entry name" value="Prokaryotic lipoproteins and lipoprotein localization factors"/>
    <property type="match status" value="1"/>
</dbReference>
<accession>A0AA37I144</accession>
<sequence>MKRLSMMLVAALLAVGGYAQTAKSVLDKAAATITAPQGVKANFKMSATSGSTSGTIAIKGKKFYATTPQATVWFDGKTQWTYMKNNDEVNVSNPTEAQLQAINPYNFINLYKRGYNYTINTTGKDYVVHLLANSGERKIKELFVTVDKKNYQPKQVKMLHGKKWTTFDISNIKKEKLADGQFRFNSKDFPKAEIIDLR</sequence>
<dbReference type="Gene3D" id="2.50.20.10">
    <property type="entry name" value="Lipoprotein localisation LolA/LolB/LppX"/>
    <property type="match status" value="1"/>
</dbReference>
<dbReference type="GeneID" id="31500458"/>
<dbReference type="PANTHER" id="PTHR35869">
    <property type="entry name" value="OUTER-MEMBRANE LIPOPROTEIN CARRIER PROTEIN"/>
    <property type="match status" value="1"/>
</dbReference>
<organism evidence="3 4">
    <name type="scientific">Xylanibacter ruminicola</name>
    <name type="common">Prevotella ruminicola</name>
    <dbReference type="NCBI Taxonomy" id="839"/>
    <lineage>
        <taxon>Bacteria</taxon>
        <taxon>Pseudomonadati</taxon>
        <taxon>Bacteroidota</taxon>
        <taxon>Bacteroidia</taxon>
        <taxon>Bacteroidales</taxon>
        <taxon>Prevotellaceae</taxon>
        <taxon>Xylanibacter</taxon>
    </lineage>
</organism>
<name>A0AA37I144_XYLRU</name>
<dbReference type="Pfam" id="PF16584">
    <property type="entry name" value="LolA_2"/>
    <property type="match status" value="1"/>
</dbReference>
<dbReference type="CDD" id="cd16325">
    <property type="entry name" value="LolA"/>
    <property type="match status" value="1"/>
</dbReference>
<feature type="signal peptide" evidence="2">
    <location>
        <begin position="1"/>
        <end position="19"/>
    </location>
</feature>
<dbReference type="OMA" id="RIRMFRI"/>
<evidence type="ECO:0000256" key="1">
    <source>
        <dbReference type="ARBA" id="ARBA00022729"/>
    </source>
</evidence>
<gene>
    <name evidence="3" type="ORF">PRMUPPPA20_14200</name>
</gene>
<reference evidence="3" key="1">
    <citation type="submission" date="2021-08" db="EMBL/GenBank/DDBJ databases">
        <title>Prevotella lacticifex sp. nov., isolated from rumen of cow.</title>
        <authorList>
            <person name="Shinkai T."/>
            <person name="Ikeyama N."/>
            <person name="Kumagai M."/>
            <person name="Ohmori H."/>
            <person name="Sakamoto M."/>
            <person name="Ohkuma M."/>
            <person name="Mitsumori M."/>
        </authorList>
    </citation>
    <scope>NUCLEOTIDE SEQUENCE</scope>
    <source>
        <strain evidence="3">JCM 8259</strain>
    </source>
</reference>
<feature type="chain" id="PRO_5041327133" evidence="2">
    <location>
        <begin position="20"/>
        <end position="198"/>
    </location>
</feature>
<comment type="caution">
    <text evidence="3">The sequence shown here is derived from an EMBL/GenBank/DDBJ whole genome shotgun (WGS) entry which is preliminary data.</text>
</comment>
<evidence type="ECO:0000313" key="3">
    <source>
        <dbReference type="EMBL" id="GJG33311.1"/>
    </source>
</evidence>
<dbReference type="InterPro" id="IPR029046">
    <property type="entry name" value="LolA/LolB/LppX"/>
</dbReference>
<dbReference type="EMBL" id="BPTT01000001">
    <property type="protein sequence ID" value="GJG33311.1"/>
    <property type="molecule type" value="Genomic_DNA"/>
</dbReference>
<evidence type="ECO:0000313" key="4">
    <source>
        <dbReference type="Proteomes" id="UP000887097"/>
    </source>
</evidence>
<dbReference type="RefSeq" id="WP_013064474.1">
    <property type="nucleotide sequence ID" value="NZ_BPTT01000001.1"/>
</dbReference>
<dbReference type="Proteomes" id="UP000887097">
    <property type="component" value="Unassembled WGS sequence"/>
</dbReference>
<dbReference type="AlphaFoldDB" id="A0AA37I144"/>
<dbReference type="InterPro" id="IPR004564">
    <property type="entry name" value="OM_lipoprot_carrier_LolA-like"/>
</dbReference>
<protein>
    <submittedName>
        <fullName evidence="3">Membrane protein</fullName>
    </submittedName>
</protein>
<dbReference type="PANTHER" id="PTHR35869:SF1">
    <property type="entry name" value="OUTER-MEMBRANE LIPOPROTEIN CARRIER PROTEIN"/>
    <property type="match status" value="1"/>
</dbReference>